<dbReference type="Proteomes" id="UP000011518">
    <property type="component" value="Unassembled WGS sequence"/>
</dbReference>
<feature type="region of interest" description="Disordered" evidence="1">
    <location>
        <begin position="1"/>
        <end position="34"/>
    </location>
</feature>
<evidence type="ECO:0000256" key="1">
    <source>
        <dbReference type="SAM" id="MobiDB-lite"/>
    </source>
</evidence>
<evidence type="ECO:0000313" key="2">
    <source>
        <dbReference type="EMBL" id="ELW62759.1"/>
    </source>
</evidence>
<reference evidence="3" key="1">
    <citation type="submission" date="2012-07" db="EMBL/GenBank/DDBJ databases">
        <title>Genome of the Chinese tree shrew, a rising model animal genetically related to primates.</title>
        <authorList>
            <person name="Zhang G."/>
            <person name="Fan Y."/>
            <person name="Yao Y."/>
            <person name="Huang Z."/>
        </authorList>
    </citation>
    <scope>NUCLEOTIDE SEQUENCE [LARGE SCALE GENOMIC DNA]</scope>
</reference>
<feature type="compositionally biased region" description="Basic residues" evidence="1">
    <location>
        <begin position="97"/>
        <end position="109"/>
    </location>
</feature>
<gene>
    <name evidence="2" type="ORF">TREES_T100000742</name>
</gene>
<keyword evidence="3" id="KW-1185">Reference proteome</keyword>
<name>L9KJS5_TUPCH</name>
<dbReference type="EMBL" id="KB320803">
    <property type="protein sequence ID" value="ELW62759.1"/>
    <property type="molecule type" value="Genomic_DNA"/>
</dbReference>
<organism evidence="2 3">
    <name type="scientific">Tupaia chinensis</name>
    <name type="common">Chinese tree shrew</name>
    <name type="synonym">Tupaia belangeri chinensis</name>
    <dbReference type="NCBI Taxonomy" id="246437"/>
    <lineage>
        <taxon>Eukaryota</taxon>
        <taxon>Metazoa</taxon>
        <taxon>Chordata</taxon>
        <taxon>Craniata</taxon>
        <taxon>Vertebrata</taxon>
        <taxon>Euteleostomi</taxon>
        <taxon>Mammalia</taxon>
        <taxon>Eutheria</taxon>
        <taxon>Euarchontoglires</taxon>
        <taxon>Scandentia</taxon>
        <taxon>Tupaiidae</taxon>
        <taxon>Tupaia</taxon>
    </lineage>
</organism>
<feature type="region of interest" description="Disordered" evidence="1">
    <location>
        <begin position="66"/>
        <end position="127"/>
    </location>
</feature>
<dbReference type="InParanoid" id="L9KJS5"/>
<evidence type="ECO:0000313" key="3">
    <source>
        <dbReference type="Proteomes" id="UP000011518"/>
    </source>
</evidence>
<protein>
    <submittedName>
        <fullName evidence="2">Uncharacterized protein</fullName>
    </submittedName>
</protein>
<reference evidence="3" key="2">
    <citation type="journal article" date="2013" name="Nat. Commun.">
        <title>Genome of the Chinese tree shrew.</title>
        <authorList>
            <person name="Fan Y."/>
            <person name="Huang Z.Y."/>
            <person name="Cao C.C."/>
            <person name="Chen C.S."/>
            <person name="Chen Y.X."/>
            <person name="Fan D.D."/>
            <person name="He J."/>
            <person name="Hou H.L."/>
            <person name="Hu L."/>
            <person name="Hu X.T."/>
            <person name="Jiang X.T."/>
            <person name="Lai R."/>
            <person name="Lang Y.S."/>
            <person name="Liang B."/>
            <person name="Liao S.G."/>
            <person name="Mu D."/>
            <person name="Ma Y.Y."/>
            <person name="Niu Y.Y."/>
            <person name="Sun X.Q."/>
            <person name="Xia J.Q."/>
            <person name="Xiao J."/>
            <person name="Xiong Z.Q."/>
            <person name="Xu L."/>
            <person name="Yang L."/>
            <person name="Zhang Y."/>
            <person name="Zhao W."/>
            <person name="Zhao X.D."/>
            <person name="Zheng Y.T."/>
            <person name="Zhou J.M."/>
            <person name="Zhu Y.B."/>
            <person name="Zhang G.J."/>
            <person name="Wang J."/>
            <person name="Yao Y.G."/>
        </authorList>
    </citation>
    <scope>NUCLEOTIDE SEQUENCE [LARGE SCALE GENOMIC DNA]</scope>
</reference>
<sequence>MGDVPHLEPVPVPTVGRLGALSRPPNLSLRSHQQPPRFLGSEGYWQLQSVLTALLVRQDLSNHLGKGRRRSTVWVPSPSNRPHSPLPRKDYNPHNVQRLRRRQTPRPSHRLASMADGTCSSPTEPPLAEHPLGNAPACALACLAFRARVSVRALLTPVCAGAPALPPRPFCDCPPWYPQTPFTPNSTAWTDPHRPALSS</sequence>
<proteinExistence type="predicted"/>
<accession>L9KJS5</accession>
<dbReference type="AlphaFoldDB" id="L9KJS5"/>